<dbReference type="Gene3D" id="1.20.1250.20">
    <property type="entry name" value="MFS general substrate transporter like domains"/>
    <property type="match status" value="1"/>
</dbReference>
<keyword evidence="2 5" id="KW-0812">Transmembrane</keyword>
<dbReference type="EMBL" id="CP042199">
    <property type="protein sequence ID" value="QDS76244.1"/>
    <property type="molecule type" value="Genomic_DNA"/>
</dbReference>
<feature type="transmembrane region" description="Helical" evidence="5">
    <location>
        <begin position="93"/>
        <end position="112"/>
    </location>
</feature>
<feature type="transmembrane region" description="Helical" evidence="5">
    <location>
        <begin position="194"/>
        <end position="212"/>
    </location>
</feature>
<feature type="transmembrane region" description="Helical" evidence="5">
    <location>
        <begin position="124"/>
        <end position="146"/>
    </location>
</feature>
<keyword evidence="7" id="KW-1185">Reference proteome</keyword>
<evidence type="ECO:0000256" key="2">
    <source>
        <dbReference type="ARBA" id="ARBA00022692"/>
    </source>
</evidence>
<comment type="subcellular location">
    <subcellularLocation>
        <location evidence="1">Membrane</location>
        <topology evidence="1">Multi-pass membrane protein</topology>
    </subcellularLocation>
</comment>
<dbReference type="AlphaFoldDB" id="A0A517LKT3"/>
<proteinExistence type="predicted"/>
<organism evidence="6 7">
    <name type="scientific">Venturia effusa</name>
    <dbReference type="NCBI Taxonomy" id="50376"/>
    <lineage>
        <taxon>Eukaryota</taxon>
        <taxon>Fungi</taxon>
        <taxon>Dikarya</taxon>
        <taxon>Ascomycota</taxon>
        <taxon>Pezizomycotina</taxon>
        <taxon>Dothideomycetes</taxon>
        <taxon>Pleosporomycetidae</taxon>
        <taxon>Venturiales</taxon>
        <taxon>Venturiaceae</taxon>
        <taxon>Venturia</taxon>
    </lineage>
</organism>
<accession>A0A517LKT3</accession>
<feature type="transmembrane region" description="Helical" evidence="5">
    <location>
        <begin position="324"/>
        <end position="344"/>
    </location>
</feature>
<dbReference type="Proteomes" id="UP000316270">
    <property type="component" value="Chromosome 15"/>
</dbReference>
<evidence type="ECO:0000256" key="5">
    <source>
        <dbReference type="SAM" id="Phobius"/>
    </source>
</evidence>
<keyword evidence="4 5" id="KW-0472">Membrane</keyword>
<dbReference type="STRING" id="50376.A0A517LKT3"/>
<dbReference type="GO" id="GO:0016020">
    <property type="term" value="C:membrane"/>
    <property type="evidence" value="ECO:0007669"/>
    <property type="project" value="UniProtKB-SubCell"/>
</dbReference>
<feature type="transmembrane region" description="Helical" evidence="5">
    <location>
        <begin position="36"/>
        <end position="58"/>
    </location>
</feature>
<dbReference type="OrthoDB" id="5204190at2759"/>
<dbReference type="PANTHER" id="PTHR23507">
    <property type="entry name" value="ZGC:174356"/>
    <property type="match status" value="1"/>
</dbReference>
<feature type="transmembrane region" description="Helical" evidence="5">
    <location>
        <begin position="152"/>
        <end position="173"/>
    </location>
</feature>
<evidence type="ECO:0000256" key="1">
    <source>
        <dbReference type="ARBA" id="ARBA00004141"/>
    </source>
</evidence>
<feature type="transmembrane region" description="Helical" evidence="5">
    <location>
        <begin position="218"/>
        <end position="242"/>
    </location>
</feature>
<protein>
    <recommendedName>
        <fullName evidence="8">Major facilitator superfamily (MFS) profile domain-containing protein</fullName>
    </recommendedName>
</protein>
<name>A0A517LKT3_9PEZI</name>
<dbReference type="Pfam" id="PF07690">
    <property type="entry name" value="MFS_1"/>
    <property type="match status" value="1"/>
</dbReference>
<evidence type="ECO:0000313" key="6">
    <source>
        <dbReference type="EMBL" id="QDS76244.1"/>
    </source>
</evidence>
<dbReference type="GO" id="GO:0022857">
    <property type="term" value="F:transmembrane transporter activity"/>
    <property type="evidence" value="ECO:0007669"/>
    <property type="project" value="InterPro"/>
</dbReference>
<evidence type="ECO:0008006" key="8">
    <source>
        <dbReference type="Google" id="ProtNLM"/>
    </source>
</evidence>
<evidence type="ECO:0000256" key="4">
    <source>
        <dbReference type="ARBA" id="ARBA00023136"/>
    </source>
</evidence>
<evidence type="ECO:0000256" key="3">
    <source>
        <dbReference type="ARBA" id="ARBA00022989"/>
    </source>
</evidence>
<evidence type="ECO:0000313" key="7">
    <source>
        <dbReference type="Proteomes" id="UP000316270"/>
    </source>
</evidence>
<sequence>MSKPIGRDMATSLLTRVASKDSQLHRTLGNSVLRRALICGFMVSLSFSVTQVPLIYIFRLMTCDEYYKTHPLPPAHPKKDKCSVHAIEASTAIAVSILGLSTTIFGVLNLFITGWTIAKFGVKSALLVSVFWPAVRLGIQNIGVYVGSKPGIVIIQSSQIITIVGGPAGYMLALNTFVTEVIEHEERTGALGRLQGATLFGTSIGYLFGGLISDWVGIQAPFMVTVGLFCISCAYVAIFLPWSPLSKDVAKKNSGGLARYFGPLKTFAPQKWVSKSGKVGYEYGALLLGTGIFFGILATSYIPILLQMYATDVLGFGTAENGCMISLTSLVRGLFLSLAFPRIIKIGRAWTKRHELLRGITTAKLSEETPLLKPIQTPIPDLSAEPNDFANHEIMENEEEPVEPVRSSNEQETFVFDLFYTRLSLITDGVITGCATFITQGWQMYLVAFVLPLAAGTGSAAKGTILQMCPESERVDALKAITLLEMIARLVTTSIFGLVFAGFSNIGMPNLVFTVNACVAIFGFLFLLSSRFPPDGSKRLEEHADNHDEQTS</sequence>
<feature type="transmembrane region" description="Helical" evidence="5">
    <location>
        <begin position="444"/>
        <end position="465"/>
    </location>
</feature>
<dbReference type="InterPro" id="IPR036259">
    <property type="entry name" value="MFS_trans_sf"/>
</dbReference>
<feature type="transmembrane region" description="Helical" evidence="5">
    <location>
        <begin position="283"/>
        <end position="304"/>
    </location>
</feature>
<dbReference type="PANTHER" id="PTHR23507:SF13">
    <property type="entry name" value="MFS GENERAL SUBSTRATE TRANSPORTER"/>
    <property type="match status" value="1"/>
</dbReference>
<feature type="transmembrane region" description="Helical" evidence="5">
    <location>
        <begin position="510"/>
        <end position="529"/>
    </location>
</feature>
<reference evidence="6 7" key="1">
    <citation type="submission" date="2019-07" db="EMBL/GenBank/DDBJ databases">
        <title>Finished genome of Venturia effusa.</title>
        <authorList>
            <person name="Young C.A."/>
            <person name="Cox M.P."/>
            <person name="Ganley A.R.D."/>
            <person name="David W.J."/>
        </authorList>
    </citation>
    <scope>NUCLEOTIDE SEQUENCE [LARGE SCALE GENOMIC DNA]</scope>
    <source>
        <strain evidence="7">albino</strain>
    </source>
</reference>
<feature type="transmembrane region" description="Helical" evidence="5">
    <location>
        <begin position="486"/>
        <end position="504"/>
    </location>
</feature>
<dbReference type="InterPro" id="IPR011701">
    <property type="entry name" value="MFS"/>
</dbReference>
<keyword evidence="3 5" id="KW-1133">Transmembrane helix</keyword>
<gene>
    <name evidence="6" type="ORF">FKW77_000795</name>
</gene>
<dbReference type="SUPFAM" id="SSF103473">
    <property type="entry name" value="MFS general substrate transporter"/>
    <property type="match status" value="2"/>
</dbReference>